<dbReference type="STRING" id="156892.BM477_05380"/>
<keyword evidence="8" id="KW-0418">Kinase</keyword>
<dbReference type="PRINTS" id="PR00344">
    <property type="entry name" value="BCTRLSENSOR"/>
</dbReference>
<keyword evidence="7" id="KW-0547">Nucleotide-binding</keyword>
<proteinExistence type="predicted"/>
<dbReference type="PROSITE" id="PS50109">
    <property type="entry name" value="HIS_KIN"/>
    <property type="match status" value="1"/>
</dbReference>
<evidence type="ECO:0000256" key="7">
    <source>
        <dbReference type="ARBA" id="ARBA00022741"/>
    </source>
</evidence>
<evidence type="ECO:0000259" key="13">
    <source>
        <dbReference type="PROSITE" id="PS50109"/>
    </source>
</evidence>
<dbReference type="InterPro" id="IPR003594">
    <property type="entry name" value="HATPase_dom"/>
</dbReference>
<dbReference type="InterPro" id="IPR004358">
    <property type="entry name" value="Sig_transdc_His_kin-like_C"/>
</dbReference>
<dbReference type="InterPro" id="IPR036097">
    <property type="entry name" value="HisK_dim/P_sf"/>
</dbReference>
<comment type="subcellular location">
    <subcellularLocation>
        <location evidence="2">Cell membrane</location>
    </subcellularLocation>
</comment>
<evidence type="ECO:0000256" key="10">
    <source>
        <dbReference type="ARBA" id="ARBA00023012"/>
    </source>
</evidence>
<dbReference type="Gene3D" id="3.30.565.10">
    <property type="entry name" value="Histidine kinase-like ATPase, C-terminal domain"/>
    <property type="match status" value="1"/>
</dbReference>
<dbReference type="PANTHER" id="PTHR45453">
    <property type="entry name" value="PHOSPHATE REGULON SENSOR PROTEIN PHOR"/>
    <property type="match status" value="1"/>
</dbReference>
<keyword evidence="6" id="KW-0808">Transferase</keyword>
<dbReference type="AlphaFoldDB" id="A0A1Q5PMI5"/>
<dbReference type="SMART" id="SM00387">
    <property type="entry name" value="HATPase_c"/>
    <property type="match status" value="1"/>
</dbReference>
<evidence type="ECO:0000256" key="9">
    <source>
        <dbReference type="ARBA" id="ARBA00022840"/>
    </source>
</evidence>
<protein>
    <recommendedName>
        <fullName evidence="12">Sensor-like histidine kinase SenX3</fullName>
        <ecNumber evidence="3">2.7.13.3</ecNumber>
    </recommendedName>
</protein>
<dbReference type="InterPro" id="IPR003661">
    <property type="entry name" value="HisK_dim/P_dom"/>
</dbReference>
<accession>A0A1Q5PMI5</accession>
<evidence type="ECO:0000256" key="1">
    <source>
        <dbReference type="ARBA" id="ARBA00000085"/>
    </source>
</evidence>
<keyword evidence="5" id="KW-0597">Phosphoprotein</keyword>
<dbReference type="FunFam" id="3.30.565.10:FF:000049">
    <property type="entry name" value="Two-component sensor histidine kinase"/>
    <property type="match status" value="1"/>
</dbReference>
<dbReference type="SUPFAM" id="SSF47384">
    <property type="entry name" value="Homodimeric domain of signal transducing histidine kinase"/>
    <property type="match status" value="1"/>
</dbReference>
<evidence type="ECO:0000256" key="6">
    <source>
        <dbReference type="ARBA" id="ARBA00022679"/>
    </source>
</evidence>
<dbReference type="GO" id="GO:0004721">
    <property type="term" value="F:phosphoprotein phosphatase activity"/>
    <property type="evidence" value="ECO:0007669"/>
    <property type="project" value="TreeGrafter"/>
</dbReference>
<dbReference type="Pfam" id="PF00512">
    <property type="entry name" value="HisKA"/>
    <property type="match status" value="1"/>
</dbReference>
<dbReference type="GO" id="GO:0005886">
    <property type="term" value="C:plasma membrane"/>
    <property type="evidence" value="ECO:0007669"/>
    <property type="project" value="UniProtKB-SubCell"/>
</dbReference>
<dbReference type="GO" id="GO:0016036">
    <property type="term" value="P:cellular response to phosphate starvation"/>
    <property type="evidence" value="ECO:0007669"/>
    <property type="project" value="TreeGrafter"/>
</dbReference>
<dbReference type="CDD" id="cd00075">
    <property type="entry name" value="HATPase"/>
    <property type="match status" value="1"/>
</dbReference>
<evidence type="ECO:0000256" key="5">
    <source>
        <dbReference type="ARBA" id="ARBA00022553"/>
    </source>
</evidence>
<evidence type="ECO:0000256" key="12">
    <source>
        <dbReference type="ARBA" id="ARBA00039401"/>
    </source>
</evidence>
<comment type="caution">
    <text evidence="14">The sequence shown here is derived from an EMBL/GenBank/DDBJ whole genome shotgun (WGS) entry which is preliminary data.</text>
</comment>
<keyword evidence="15" id="KW-1185">Reference proteome</keyword>
<dbReference type="FunFam" id="1.10.287.130:FF:000008">
    <property type="entry name" value="Two-component sensor histidine kinase"/>
    <property type="match status" value="1"/>
</dbReference>
<dbReference type="Proteomes" id="UP000186465">
    <property type="component" value="Unassembled WGS sequence"/>
</dbReference>
<evidence type="ECO:0000256" key="8">
    <source>
        <dbReference type="ARBA" id="ARBA00022777"/>
    </source>
</evidence>
<dbReference type="PANTHER" id="PTHR45453:SF1">
    <property type="entry name" value="PHOSPHATE REGULON SENSOR PROTEIN PHOR"/>
    <property type="match status" value="1"/>
</dbReference>
<evidence type="ECO:0000313" key="14">
    <source>
        <dbReference type="EMBL" id="OKL48761.1"/>
    </source>
</evidence>
<sequence length="387" mass="41966">MPVVSALLGLVVGASGVWGAWISERSRHREELLAEGAPALPLEPGVLSILAAVPYTAIVLNCRDRVVRADANAYAYGLVKEESLANLELAEIVENLRATGTVVEQELEVIRGPFPSGQTIPVMVRVAPLRDGYVLILAENLSASRRLEQTRRDFTANVSHELKTPVGAIQLLSETIENNADDPEYVQQFARSLRKESKRLANLVSDIIDLSRLEVPDALHEPELVDVDELIQNVTEMQSVLAAEKQISLVASSKNTGAAVWGDADLLTTAVRNLVDNAIRYSESGGSVSMGVTVEDELVRIAVVDQGPGIPAAEQDRIFERFYRVDPGRSRATGGTGLGLSIVKHVAMDHGGTVSVWSSPGRGSTFTLVLPQARIEDDFDRMDEKED</sequence>
<gene>
    <name evidence="14" type="ORF">BM477_05380</name>
</gene>
<keyword evidence="4" id="KW-1003">Cell membrane</keyword>
<reference evidence="15" key="1">
    <citation type="submission" date="2016-11" db="EMBL/GenBank/DDBJ databases">
        <title>Actinomyces gypaetusis sp. nov. isolated from Gypaetus barbatus in Qinghai Tibet Plateau China.</title>
        <authorList>
            <person name="Meng X."/>
        </authorList>
    </citation>
    <scope>NUCLEOTIDE SEQUENCE [LARGE SCALE GENOMIC DNA]</scope>
    <source>
        <strain evidence="15">DSM 15383</strain>
    </source>
</reference>
<evidence type="ECO:0000256" key="2">
    <source>
        <dbReference type="ARBA" id="ARBA00004236"/>
    </source>
</evidence>
<dbReference type="GO" id="GO:0005524">
    <property type="term" value="F:ATP binding"/>
    <property type="evidence" value="ECO:0007669"/>
    <property type="project" value="UniProtKB-KW"/>
</dbReference>
<dbReference type="Pfam" id="PF02518">
    <property type="entry name" value="HATPase_c"/>
    <property type="match status" value="1"/>
</dbReference>
<feature type="domain" description="Histidine kinase" evidence="13">
    <location>
        <begin position="157"/>
        <end position="374"/>
    </location>
</feature>
<dbReference type="Gene3D" id="1.10.287.130">
    <property type="match status" value="1"/>
</dbReference>
<dbReference type="InterPro" id="IPR005467">
    <property type="entry name" value="His_kinase_dom"/>
</dbReference>
<dbReference type="CDD" id="cd00082">
    <property type="entry name" value="HisKA"/>
    <property type="match status" value="1"/>
</dbReference>
<evidence type="ECO:0000256" key="11">
    <source>
        <dbReference type="ARBA" id="ARBA00023136"/>
    </source>
</evidence>
<evidence type="ECO:0000256" key="3">
    <source>
        <dbReference type="ARBA" id="ARBA00012438"/>
    </source>
</evidence>
<keyword evidence="10" id="KW-0902">Two-component regulatory system</keyword>
<dbReference type="SMART" id="SM00388">
    <property type="entry name" value="HisKA"/>
    <property type="match status" value="1"/>
</dbReference>
<organism evidence="14 15">
    <name type="scientific">Boudabousia marimammalium</name>
    <dbReference type="NCBI Taxonomy" id="156892"/>
    <lineage>
        <taxon>Bacteria</taxon>
        <taxon>Bacillati</taxon>
        <taxon>Actinomycetota</taxon>
        <taxon>Actinomycetes</taxon>
        <taxon>Actinomycetales</taxon>
        <taxon>Actinomycetaceae</taxon>
        <taxon>Boudabousia</taxon>
    </lineage>
</organism>
<dbReference type="InterPro" id="IPR050351">
    <property type="entry name" value="BphY/WalK/GraS-like"/>
</dbReference>
<keyword evidence="11" id="KW-0472">Membrane</keyword>
<evidence type="ECO:0000256" key="4">
    <source>
        <dbReference type="ARBA" id="ARBA00022475"/>
    </source>
</evidence>
<keyword evidence="9" id="KW-0067">ATP-binding</keyword>
<dbReference type="SUPFAM" id="SSF55874">
    <property type="entry name" value="ATPase domain of HSP90 chaperone/DNA topoisomerase II/histidine kinase"/>
    <property type="match status" value="1"/>
</dbReference>
<comment type="catalytic activity">
    <reaction evidence="1">
        <text>ATP + protein L-histidine = ADP + protein N-phospho-L-histidine.</text>
        <dbReference type="EC" id="2.7.13.3"/>
    </reaction>
</comment>
<dbReference type="EMBL" id="MPDM01000005">
    <property type="protein sequence ID" value="OKL48761.1"/>
    <property type="molecule type" value="Genomic_DNA"/>
</dbReference>
<dbReference type="EC" id="2.7.13.3" evidence="3"/>
<dbReference type="GO" id="GO:0000155">
    <property type="term" value="F:phosphorelay sensor kinase activity"/>
    <property type="evidence" value="ECO:0007669"/>
    <property type="project" value="InterPro"/>
</dbReference>
<evidence type="ECO:0000313" key="15">
    <source>
        <dbReference type="Proteomes" id="UP000186465"/>
    </source>
</evidence>
<dbReference type="InterPro" id="IPR036890">
    <property type="entry name" value="HATPase_C_sf"/>
</dbReference>
<name>A0A1Q5PMI5_9ACTO</name>